<evidence type="ECO:0000313" key="6">
    <source>
        <dbReference type="EMBL" id="KAH7324767.1"/>
    </source>
</evidence>
<comment type="subcellular location">
    <subcellularLocation>
        <location evidence="1">Nucleus</location>
    </subcellularLocation>
</comment>
<name>A0A8K0WU30_9HYPO</name>
<dbReference type="SMART" id="SM00066">
    <property type="entry name" value="GAL4"/>
    <property type="match status" value="1"/>
</dbReference>
<feature type="region of interest" description="Disordered" evidence="4">
    <location>
        <begin position="98"/>
        <end position="129"/>
    </location>
</feature>
<evidence type="ECO:0000259" key="5">
    <source>
        <dbReference type="PROSITE" id="PS50048"/>
    </source>
</evidence>
<accession>A0A8K0WU30</accession>
<evidence type="ECO:0000256" key="4">
    <source>
        <dbReference type="SAM" id="MobiDB-lite"/>
    </source>
</evidence>
<protein>
    <recommendedName>
        <fullName evidence="5">Zn(2)-C6 fungal-type domain-containing protein</fullName>
    </recommendedName>
</protein>
<dbReference type="SUPFAM" id="SSF57701">
    <property type="entry name" value="Zn2/Cys6 DNA-binding domain"/>
    <property type="match status" value="1"/>
</dbReference>
<dbReference type="PANTHER" id="PTHR31001:SF45">
    <property type="entry name" value="ZN(II)2CYS6 TRANSCRIPTION FACTOR (EUROFUNG)"/>
    <property type="match status" value="1"/>
</dbReference>
<dbReference type="GO" id="GO:0000981">
    <property type="term" value="F:DNA-binding transcription factor activity, RNA polymerase II-specific"/>
    <property type="evidence" value="ECO:0007669"/>
    <property type="project" value="InterPro"/>
</dbReference>
<dbReference type="InterPro" id="IPR050613">
    <property type="entry name" value="Sec_Metabolite_Reg"/>
</dbReference>
<dbReference type="Pfam" id="PF04082">
    <property type="entry name" value="Fungal_trans"/>
    <property type="match status" value="1"/>
</dbReference>
<dbReference type="InterPro" id="IPR007219">
    <property type="entry name" value="XnlR_reg_dom"/>
</dbReference>
<feature type="domain" description="Zn(2)-C6 fungal-type" evidence="5">
    <location>
        <begin position="36"/>
        <end position="64"/>
    </location>
</feature>
<comment type="caution">
    <text evidence="6">The sequence shown here is derived from an EMBL/GenBank/DDBJ whole genome shotgun (WGS) entry which is preliminary data.</text>
</comment>
<dbReference type="CDD" id="cd00067">
    <property type="entry name" value="GAL4"/>
    <property type="match status" value="1"/>
</dbReference>
<proteinExistence type="predicted"/>
<sequence length="687" mass="77741">MEEFLGLPDLGALPDSPEHKDHQAPSFQHKSARVLACIQCQQRKIKCDRKFPCANCAKYGVQCVPAVQARRRRRRFPERDLLDRLRKYEDLLRQNNIKFDPMHGDSNVDDKDSPHHDDDDHGTRSSEDPEVFEVRSLWDALAQDYASESPRADSKTASTLEADVKQAWEQSVNESFLFGFRDTAVDLSTFHPDAVQIFRLWQIYLDNVDPMLKVTHTPTLQSSIIEAATNVSSIGQALEALMFGIYCIAIVSLTEDECLSMFGQIKDQLVVKYQFGCRQALMNARFLRTTDRDCLTALYLYMLSQPPLSDARPMFVIFGIAIRIAQAMGINSEKALAKETPFEAEMRRRLWWSLMLTDARRTEMADSRDSTLAPTWTCKVPLNINDSALRKDMKEPPESEMNPTDTLFVYARSALADIARNKAFHLDFTNPALKAVARPLPPDALEALGTKIERDILGSCDLENPVNHMSLWSTRAYLARCRIMQLYITLAGSNVVATEAQLDKGMELAITMLECDFKLHESPRTTRFAWYMRSYFPFPAFMHLLEGIKKRPHSQHCEKAWNIMGKCLAHRYPSAPVTNKPLIRVFNKNILAAWDIYFAAQASPESVPVPRLISTVREHEAVNALLSQPAGLYSWDAVLANQANFGMGAAPMPGEATGMDFFGHNPFNFVMDDFEKGMAGVESGWRC</sequence>
<dbReference type="CDD" id="cd12148">
    <property type="entry name" value="fungal_TF_MHR"/>
    <property type="match status" value="1"/>
</dbReference>
<dbReference type="Proteomes" id="UP000813444">
    <property type="component" value="Unassembled WGS sequence"/>
</dbReference>
<dbReference type="EMBL" id="JAGPNK010000003">
    <property type="protein sequence ID" value="KAH7324767.1"/>
    <property type="molecule type" value="Genomic_DNA"/>
</dbReference>
<feature type="compositionally biased region" description="Basic and acidic residues" evidence="4">
    <location>
        <begin position="100"/>
        <end position="127"/>
    </location>
</feature>
<dbReference type="GO" id="GO:0008270">
    <property type="term" value="F:zinc ion binding"/>
    <property type="evidence" value="ECO:0007669"/>
    <property type="project" value="InterPro"/>
</dbReference>
<dbReference type="GO" id="GO:0006351">
    <property type="term" value="P:DNA-templated transcription"/>
    <property type="evidence" value="ECO:0007669"/>
    <property type="project" value="InterPro"/>
</dbReference>
<dbReference type="InterPro" id="IPR036864">
    <property type="entry name" value="Zn2-C6_fun-type_DNA-bd_sf"/>
</dbReference>
<evidence type="ECO:0000256" key="3">
    <source>
        <dbReference type="ARBA" id="ARBA00023242"/>
    </source>
</evidence>
<dbReference type="PROSITE" id="PS50048">
    <property type="entry name" value="ZN2_CY6_FUNGAL_2"/>
    <property type="match status" value="1"/>
</dbReference>
<dbReference type="Gene3D" id="4.10.240.10">
    <property type="entry name" value="Zn(2)-C6 fungal-type DNA-binding domain"/>
    <property type="match status" value="1"/>
</dbReference>
<organism evidence="6 7">
    <name type="scientific">Stachybotrys elegans</name>
    <dbReference type="NCBI Taxonomy" id="80388"/>
    <lineage>
        <taxon>Eukaryota</taxon>
        <taxon>Fungi</taxon>
        <taxon>Dikarya</taxon>
        <taxon>Ascomycota</taxon>
        <taxon>Pezizomycotina</taxon>
        <taxon>Sordariomycetes</taxon>
        <taxon>Hypocreomycetidae</taxon>
        <taxon>Hypocreales</taxon>
        <taxon>Stachybotryaceae</taxon>
        <taxon>Stachybotrys</taxon>
    </lineage>
</organism>
<evidence type="ECO:0000313" key="7">
    <source>
        <dbReference type="Proteomes" id="UP000813444"/>
    </source>
</evidence>
<reference evidence="6" key="1">
    <citation type="journal article" date="2021" name="Nat. Commun.">
        <title>Genetic determinants of endophytism in the Arabidopsis root mycobiome.</title>
        <authorList>
            <person name="Mesny F."/>
            <person name="Miyauchi S."/>
            <person name="Thiergart T."/>
            <person name="Pickel B."/>
            <person name="Atanasova L."/>
            <person name="Karlsson M."/>
            <person name="Huettel B."/>
            <person name="Barry K.W."/>
            <person name="Haridas S."/>
            <person name="Chen C."/>
            <person name="Bauer D."/>
            <person name="Andreopoulos W."/>
            <person name="Pangilinan J."/>
            <person name="LaButti K."/>
            <person name="Riley R."/>
            <person name="Lipzen A."/>
            <person name="Clum A."/>
            <person name="Drula E."/>
            <person name="Henrissat B."/>
            <person name="Kohler A."/>
            <person name="Grigoriev I.V."/>
            <person name="Martin F.M."/>
            <person name="Hacquard S."/>
        </authorList>
    </citation>
    <scope>NUCLEOTIDE SEQUENCE</scope>
    <source>
        <strain evidence="6">MPI-CAGE-CH-0235</strain>
    </source>
</reference>
<evidence type="ECO:0000256" key="2">
    <source>
        <dbReference type="ARBA" id="ARBA00022723"/>
    </source>
</evidence>
<dbReference type="InterPro" id="IPR001138">
    <property type="entry name" value="Zn2Cys6_DnaBD"/>
</dbReference>
<dbReference type="OrthoDB" id="2269373at2759"/>
<dbReference type="GO" id="GO:0003677">
    <property type="term" value="F:DNA binding"/>
    <property type="evidence" value="ECO:0007669"/>
    <property type="project" value="InterPro"/>
</dbReference>
<keyword evidence="7" id="KW-1185">Reference proteome</keyword>
<evidence type="ECO:0000256" key="1">
    <source>
        <dbReference type="ARBA" id="ARBA00004123"/>
    </source>
</evidence>
<dbReference type="GO" id="GO:0005634">
    <property type="term" value="C:nucleus"/>
    <property type="evidence" value="ECO:0007669"/>
    <property type="project" value="UniProtKB-SubCell"/>
</dbReference>
<dbReference type="PANTHER" id="PTHR31001">
    <property type="entry name" value="UNCHARACTERIZED TRANSCRIPTIONAL REGULATORY PROTEIN"/>
    <property type="match status" value="1"/>
</dbReference>
<gene>
    <name evidence="6" type="ORF">B0I35DRAFT_348801</name>
</gene>
<dbReference type="AlphaFoldDB" id="A0A8K0WU30"/>
<dbReference type="Pfam" id="PF00172">
    <property type="entry name" value="Zn_clus"/>
    <property type="match status" value="1"/>
</dbReference>
<keyword evidence="2" id="KW-0479">Metal-binding</keyword>
<keyword evidence="3" id="KW-0539">Nucleus</keyword>